<reference evidence="2" key="1">
    <citation type="submission" date="2023-06" db="EMBL/GenBank/DDBJ databases">
        <title>Genome-scale phylogeny and comparative genomics of the fungal order Sordariales.</title>
        <authorList>
            <consortium name="Lawrence Berkeley National Laboratory"/>
            <person name="Hensen N."/>
            <person name="Bonometti L."/>
            <person name="Westerberg I."/>
            <person name="Brannstrom I.O."/>
            <person name="Guillou S."/>
            <person name="Cros-Aarteil S."/>
            <person name="Calhoun S."/>
            <person name="Haridas S."/>
            <person name="Kuo A."/>
            <person name="Mondo S."/>
            <person name="Pangilinan J."/>
            <person name="Riley R."/>
            <person name="Labutti K."/>
            <person name="Andreopoulos B."/>
            <person name="Lipzen A."/>
            <person name="Chen C."/>
            <person name="Yanf M."/>
            <person name="Daum C."/>
            <person name="Ng V."/>
            <person name="Clum A."/>
            <person name="Steindorff A."/>
            <person name="Ohm R."/>
            <person name="Martin F."/>
            <person name="Silar P."/>
            <person name="Natvig D."/>
            <person name="Lalanne C."/>
            <person name="Gautier V."/>
            <person name="Ament-Velasquez S.L."/>
            <person name="Kruys A."/>
            <person name="Hutchinson M.I."/>
            <person name="Powell A.J."/>
            <person name="Barry K."/>
            <person name="Miller A.N."/>
            <person name="Grigoriev I.V."/>
            <person name="Debuchy R."/>
            <person name="Gladieux P."/>
            <person name="Thoren M.H."/>
            <person name="Johannesson H."/>
        </authorList>
    </citation>
    <scope>NUCLEOTIDE SEQUENCE</scope>
    <source>
        <strain evidence="2">CBS 307.81</strain>
    </source>
</reference>
<dbReference type="PANTHER" id="PTHR38847:SF1">
    <property type="entry name" value="PSEUDOURIDINE SYNTHASE RSUA_RLUA-LIKE DOMAIN-CONTAINING PROTEIN"/>
    <property type="match status" value="1"/>
</dbReference>
<evidence type="ECO:0000313" key="2">
    <source>
        <dbReference type="EMBL" id="KAK0665227.1"/>
    </source>
</evidence>
<gene>
    <name evidence="2" type="ORF">QBC41DRAFT_328243</name>
</gene>
<keyword evidence="1" id="KW-0732">Signal</keyword>
<comment type="caution">
    <text evidence="2">The sequence shown here is derived from an EMBL/GenBank/DDBJ whole genome shotgun (WGS) entry which is preliminary data.</text>
</comment>
<proteinExistence type="predicted"/>
<accession>A0AA39Z6U5</accession>
<name>A0AA39Z6U5_9PEZI</name>
<dbReference type="Pfam" id="PF14273">
    <property type="entry name" value="DUF4360"/>
    <property type="match status" value="1"/>
</dbReference>
<sequence>MKLFPLVTCIFPCFASTQALGKGTQFTINFAGRGCPIGSVSATMSPDAEFMTFGFDKMHAYTGPGYDPTVRSQNCSVHFIISLPNSHIQYAFAENTYHGYERLDQNITLTLLSTFYRSDDAGRSTTTSVVIQGSGSGQVFSRTVAVPESEYLWSKCGTNSTLWTLNERASLTSRGRNVEGRFGGDDTDAVSLIRRLRLL</sequence>
<dbReference type="Proteomes" id="UP001174997">
    <property type="component" value="Unassembled WGS sequence"/>
</dbReference>
<dbReference type="PANTHER" id="PTHR38847">
    <property type="match status" value="1"/>
</dbReference>
<dbReference type="AlphaFoldDB" id="A0AA39Z6U5"/>
<organism evidence="2 3">
    <name type="scientific">Cercophora samala</name>
    <dbReference type="NCBI Taxonomy" id="330535"/>
    <lineage>
        <taxon>Eukaryota</taxon>
        <taxon>Fungi</taxon>
        <taxon>Dikarya</taxon>
        <taxon>Ascomycota</taxon>
        <taxon>Pezizomycotina</taxon>
        <taxon>Sordariomycetes</taxon>
        <taxon>Sordariomycetidae</taxon>
        <taxon>Sordariales</taxon>
        <taxon>Lasiosphaeriaceae</taxon>
        <taxon>Cercophora</taxon>
    </lineage>
</organism>
<evidence type="ECO:0000313" key="3">
    <source>
        <dbReference type="Proteomes" id="UP001174997"/>
    </source>
</evidence>
<feature type="signal peptide" evidence="1">
    <location>
        <begin position="1"/>
        <end position="19"/>
    </location>
</feature>
<evidence type="ECO:0000256" key="1">
    <source>
        <dbReference type="SAM" id="SignalP"/>
    </source>
</evidence>
<feature type="chain" id="PRO_5041351395" description="CUB domain-containing protein" evidence="1">
    <location>
        <begin position="20"/>
        <end position="199"/>
    </location>
</feature>
<evidence type="ECO:0008006" key="4">
    <source>
        <dbReference type="Google" id="ProtNLM"/>
    </source>
</evidence>
<protein>
    <recommendedName>
        <fullName evidence="4">CUB domain-containing protein</fullName>
    </recommendedName>
</protein>
<keyword evidence="3" id="KW-1185">Reference proteome</keyword>
<dbReference type="EMBL" id="JAULSY010000115">
    <property type="protein sequence ID" value="KAK0665227.1"/>
    <property type="molecule type" value="Genomic_DNA"/>
</dbReference>
<dbReference type="InterPro" id="IPR025649">
    <property type="entry name" value="DUF4360"/>
</dbReference>